<organism evidence="2 3">
    <name type="scientific">Lomentospora prolificans</name>
    <dbReference type="NCBI Taxonomy" id="41688"/>
    <lineage>
        <taxon>Eukaryota</taxon>
        <taxon>Fungi</taxon>
        <taxon>Dikarya</taxon>
        <taxon>Ascomycota</taxon>
        <taxon>Pezizomycotina</taxon>
        <taxon>Sordariomycetes</taxon>
        <taxon>Hypocreomycetidae</taxon>
        <taxon>Microascales</taxon>
        <taxon>Microascaceae</taxon>
        <taxon>Lomentospora</taxon>
    </lineage>
</organism>
<evidence type="ECO:0000256" key="1">
    <source>
        <dbReference type="SAM" id="Phobius"/>
    </source>
</evidence>
<dbReference type="GO" id="GO:0008474">
    <property type="term" value="F:palmitoyl-(protein) hydrolase activity"/>
    <property type="evidence" value="ECO:0007669"/>
    <property type="project" value="TreeGrafter"/>
</dbReference>
<feature type="transmembrane region" description="Helical" evidence="1">
    <location>
        <begin position="37"/>
        <end position="54"/>
    </location>
</feature>
<evidence type="ECO:0000313" key="2">
    <source>
        <dbReference type="EMBL" id="PKS09957.1"/>
    </source>
</evidence>
<protein>
    <recommendedName>
        <fullName evidence="4">Peptidase S9 prolyl oligopeptidase catalytic domain-containing protein</fullName>
    </recommendedName>
</protein>
<dbReference type="PANTHER" id="PTHR12277">
    <property type="entry name" value="ALPHA/BETA HYDROLASE DOMAIN-CONTAINING PROTEIN"/>
    <property type="match status" value="1"/>
</dbReference>
<dbReference type="OrthoDB" id="10249433at2759"/>
<dbReference type="EMBL" id="NLAX01000010">
    <property type="protein sequence ID" value="PKS09957.1"/>
    <property type="molecule type" value="Genomic_DNA"/>
</dbReference>
<keyword evidence="3" id="KW-1185">Reference proteome</keyword>
<keyword evidence="1" id="KW-1133">Transmembrane helix</keyword>
<accession>A0A2N3NC34</accession>
<proteinExistence type="predicted"/>
<dbReference type="PANTHER" id="PTHR12277:SF64">
    <property type="entry name" value="SUPERFAMILY HYDROLASE, PUTATIVE (AFU_ORTHOLOGUE AFUA_3G01760)-RELATED"/>
    <property type="match status" value="1"/>
</dbReference>
<dbReference type="VEuPathDB" id="FungiDB:jhhlp_004580"/>
<reference evidence="2 3" key="1">
    <citation type="journal article" date="2017" name="G3 (Bethesda)">
        <title>First Draft Genome Sequence of the Pathogenic Fungus Lomentospora prolificans (Formerly Scedosporium prolificans).</title>
        <authorList>
            <person name="Luo R."/>
            <person name="Zimin A."/>
            <person name="Workman R."/>
            <person name="Fan Y."/>
            <person name="Pertea G."/>
            <person name="Grossman N."/>
            <person name="Wear M.P."/>
            <person name="Jia B."/>
            <person name="Miller H."/>
            <person name="Casadevall A."/>
            <person name="Timp W."/>
            <person name="Zhang S.X."/>
            <person name="Salzberg S.L."/>
        </authorList>
    </citation>
    <scope>NUCLEOTIDE SEQUENCE [LARGE SCALE GENOMIC DNA]</scope>
    <source>
        <strain evidence="2 3">JHH-5317</strain>
    </source>
</reference>
<comment type="caution">
    <text evidence="2">The sequence shown here is derived from an EMBL/GenBank/DDBJ whole genome shotgun (WGS) entry which is preliminary data.</text>
</comment>
<sequence length="386" mass="43372">MRASFVSSLRSARPRAVAPRPYLIPHKQTRQVSLKPFLLPPAMFCGLLGALWVWKCTMMVVFQNKIIYMPGLPPNARSETIEDYEAQCYGIKWREEKIVAADNTKLSLCVADVVTGGPPGHSSSSPTEGEEPIPVYILYFQGNASSMPPRLPDLSYVLRSLRDRNTKAHYAITMVCLNYRGYWRSKGRPSEKGINKDTEAAAQWIAERCSKNGGKPPVFLLWGQSIGCGFATNLAISPDFPKWLRLHAMILETPFHSIRFMLATLYPEKWVPYKHLWPFLRNHLDNWKNLGILAEKSKAANMTPPHVFILAAGRDELVPATQIDMLYQRCVDLGIPVERASVPKAYHNESMIRVEGRHAVTVAIETEIAEALKSEGRANQEQSPTG</sequence>
<dbReference type="SUPFAM" id="SSF53474">
    <property type="entry name" value="alpha/beta-Hydrolases"/>
    <property type="match status" value="1"/>
</dbReference>
<evidence type="ECO:0008006" key="4">
    <source>
        <dbReference type="Google" id="ProtNLM"/>
    </source>
</evidence>
<dbReference type="AlphaFoldDB" id="A0A2N3NC34"/>
<dbReference type="STRING" id="41688.A0A2N3NC34"/>
<dbReference type="Gene3D" id="3.40.50.1820">
    <property type="entry name" value="alpha/beta hydrolase"/>
    <property type="match status" value="1"/>
</dbReference>
<dbReference type="InterPro" id="IPR029058">
    <property type="entry name" value="AB_hydrolase_fold"/>
</dbReference>
<name>A0A2N3NC34_9PEZI</name>
<evidence type="ECO:0000313" key="3">
    <source>
        <dbReference type="Proteomes" id="UP000233524"/>
    </source>
</evidence>
<dbReference type="Proteomes" id="UP000233524">
    <property type="component" value="Unassembled WGS sequence"/>
</dbReference>
<keyword evidence="1" id="KW-0472">Membrane</keyword>
<gene>
    <name evidence="2" type="ORF">jhhlp_004580</name>
</gene>
<dbReference type="InParanoid" id="A0A2N3NC34"/>
<dbReference type="GO" id="GO:0016020">
    <property type="term" value="C:membrane"/>
    <property type="evidence" value="ECO:0007669"/>
    <property type="project" value="TreeGrafter"/>
</dbReference>
<keyword evidence="1" id="KW-0812">Transmembrane</keyword>